<sequence>MSLDIYKRIKTENNYSPLFSPISVHSSHNVPPPSLSLFNPKRTMSSSYLNKSPATGANVIPQRAISLDAYGLQQAKLGDDSGKGQFLKDITNTLVDTGKFVWHKLLGTGGDHSDNDLQSEKSVATPEHTNKRKIGDLSNYYLIPRKHRKISKENEALDESRSFNEGDDNVSPRSYDTLSFSKDPFNWNDWKTDVINPKDNENSSGLAFYPRYGTSFIRRSKLARQSNSRKRLLGTQWDELGYLRMVFNGEYKVPKMIQDEKENQLKMLQKDRNNTVKVRKYIVDLTERIKNIILEKSNEEKENRDDDLVILKEQRVSTLEKKRKEYQSRCQRFDQSKVDFEGEFKMYRQLLDERKHIQEEVRKKKEGSKEKKLVPSIGQQDLKQVEKNLRRQDNAVLTNKDNIEVTVRDFRTLAPRRWLNDTVIEFFMHFIERETPKSVAFNSYFYTNLSERGYQGVRRWMRRKKVQIGDLEKIFVPVNLNESHWALGMIDIPSKSIYYVDSLSNGPNALSFAILNDLQNYVVEESKNTMGSNFVLKNLSCPQQPNGFDCGIYLCLNTLYLSHDSPLTFDHNDAVRMRQYIAHLILLQGSK</sequence>
<comment type="caution">
    <text evidence="8">The sequence shown here is derived from an EMBL/GenBank/DDBJ whole genome shotgun (WGS) entry which is preliminary data.</text>
</comment>
<evidence type="ECO:0000313" key="9">
    <source>
        <dbReference type="Proteomes" id="UP000187013"/>
    </source>
</evidence>
<dbReference type="GO" id="GO:0006508">
    <property type="term" value="P:proteolysis"/>
    <property type="evidence" value="ECO:0007669"/>
    <property type="project" value="UniProtKB-KW"/>
</dbReference>
<gene>
    <name evidence="8" type="ORF">ZYGR_0AS01700</name>
</gene>
<feature type="domain" description="Ubiquitin-like protease family profile" evidence="7">
    <location>
        <begin position="403"/>
        <end position="561"/>
    </location>
</feature>
<evidence type="ECO:0000256" key="6">
    <source>
        <dbReference type="SAM" id="MobiDB-lite"/>
    </source>
</evidence>
<evidence type="ECO:0000259" key="7">
    <source>
        <dbReference type="PROSITE" id="PS50600"/>
    </source>
</evidence>
<dbReference type="Gene3D" id="3.30.310.130">
    <property type="entry name" value="Ubiquitin-related"/>
    <property type="match status" value="1"/>
</dbReference>
<name>A0A1Q3AGI3_ZYGRO</name>
<dbReference type="InterPro" id="IPR003653">
    <property type="entry name" value="Peptidase_C48_C"/>
</dbReference>
<accession>A0A1Q3AGI3</accession>
<reference evidence="8 9" key="1">
    <citation type="submission" date="2016-08" db="EMBL/GenBank/DDBJ databases">
        <title>Draft genome sequence of allopolyploid Zygosaccharomyces rouxii.</title>
        <authorList>
            <person name="Watanabe J."/>
            <person name="Uehara K."/>
            <person name="Mogi Y."/>
            <person name="Tsukioka Y."/>
        </authorList>
    </citation>
    <scope>NUCLEOTIDE SEQUENCE [LARGE SCALE GENOMIC DNA]</scope>
    <source>
        <strain evidence="8 9">NBRC 110957</strain>
    </source>
</reference>
<evidence type="ECO:0000256" key="5">
    <source>
        <dbReference type="SAM" id="Coils"/>
    </source>
</evidence>
<keyword evidence="4" id="KW-0788">Thiol protease</keyword>
<dbReference type="GO" id="GO:0016926">
    <property type="term" value="P:protein desumoylation"/>
    <property type="evidence" value="ECO:0007669"/>
    <property type="project" value="TreeGrafter"/>
</dbReference>
<dbReference type="Pfam" id="PF02902">
    <property type="entry name" value="Peptidase_C48"/>
    <property type="match status" value="1"/>
</dbReference>
<dbReference type="EMBL" id="BDGX01000045">
    <property type="protein sequence ID" value="GAV54847.1"/>
    <property type="molecule type" value="Genomic_DNA"/>
</dbReference>
<evidence type="ECO:0000256" key="4">
    <source>
        <dbReference type="ARBA" id="ARBA00022807"/>
    </source>
</evidence>
<comment type="similarity">
    <text evidence="1">Belongs to the peptidase C48 family.</text>
</comment>
<dbReference type="GO" id="GO:0005634">
    <property type="term" value="C:nucleus"/>
    <property type="evidence" value="ECO:0007669"/>
    <property type="project" value="TreeGrafter"/>
</dbReference>
<dbReference type="Proteomes" id="UP000187013">
    <property type="component" value="Unassembled WGS sequence"/>
</dbReference>
<dbReference type="FunFam" id="3.30.310.130:FF:000008">
    <property type="entry name" value="Ubiquitin-like-specific protease 1"/>
    <property type="match status" value="1"/>
</dbReference>
<dbReference type="InterPro" id="IPR038765">
    <property type="entry name" value="Papain-like_cys_pep_sf"/>
</dbReference>
<evidence type="ECO:0000256" key="2">
    <source>
        <dbReference type="ARBA" id="ARBA00022670"/>
    </source>
</evidence>
<evidence type="ECO:0000256" key="3">
    <source>
        <dbReference type="ARBA" id="ARBA00022801"/>
    </source>
</evidence>
<dbReference type="AlphaFoldDB" id="A0A1Q3AGI3"/>
<dbReference type="SUPFAM" id="SSF54001">
    <property type="entry name" value="Cysteine proteinases"/>
    <property type="match status" value="1"/>
</dbReference>
<keyword evidence="3" id="KW-0378">Hydrolase</keyword>
<dbReference type="PANTHER" id="PTHR12606:SF154">
    <property type="entry name" value="UBIQUITIN-LIKE-SPECIFIC PROTEASE 1"/>
    <property type="match status" value="1"/>
</dbReference>
<dbReference type="GO" id="GO:0016929">
    <property type="term" value="F:deSUMOylase activity"/>
    <property type="evidence" value="ECO:0007669"/>
    <property type="project" value="TreeGrafter"/>
</dbReference>
<keyword evidence="2" id="KW-0645">Protease</keyword>
<dbReference type="OrthoDB" id="1939479at2759"/>
<feature type="coiled-coil region" evidence="5">
    <location>
        <begin position="282"/>
        <end position="367"/>
    </location>
</feature>
<evidence type="ECO:0000313" key="8">
    <source>
        <dbReference type="EMBL" id="GAV54847.1"/>
    </source>
</evidence>
<dbReference type="PROSITE" id="PS50600">
    <property type="entry name" value="ULP_PROTEASE"/>
    <property type="match status" value="1"/>
</dbReference>
<protein>
    <recommendedName>
        <fullName evidence="7">Ubiquitin-like protease family profile domain-containing protein</fullName>
    </recommendedName>
</protein>
<organism evidence="8 9">
    <name type="scientific">Zygosaccharomyces rouxii</name>
    <dbReference type="NCBI Taxonomy" id="4956"/>
    <lineage>
        <taxon>Eukaryota</taxon>
        <taxon>Fungi</taxon>
        <taxon>Dikarya</taxon>
        <taxon>Ascomycota</taxon>
        <taxon>Saccharomycotina</taxon>
        <taxon>Saccharomycetes</taxon>
        <taxon>Saccharomycetales</taxon>
        <taxon>Saccharomycetaceae</taxon>
        <taxon>Zygosaccharomyces</taxon>
    </lineage>
</organism>
<feature type="region of interest" description="Disordered" evidence="6">
    <location>
        <begin position="111"/>
        <end position="130"/>
    </location>
</feature>
<evidence type="ECO:0000256" key="1">
    <source>
        <dbReference type="ARBA" id="ARBA00005234"/>
    </source>
</evidence>
<keyword evidence="5" id="KW-0175">Coiled coil</keyword>
<dbReference type="PANTHER" id="PTHR12606">
    <property type="entry name" value="SENTRIN/SUMO-SPECIFIC PROTEASE"/>
    <property type="match status" value="1"/>
</dbReference>
<proteinExistence type="inferred from homology"/>
<dbReference type="Gene3D" id="1.10.418.20">
    <property type="match status" value="1"/>
</dbReference>